<evidence type="ECO:0000313" key="2">
    <source>
        <dbReference type="EMBL" id="HJG27396.1"/>
    </source>
</evidence>
<protein>
    <submittedName>
        <fullName evidence="2">Permease of phosphate ABC transporter</fullName>
    </submittedName>
</protein>
<feature type="transmembrane region" description="Helical" evidence="1">
    <location>
        <begin position="46"/>
        <end position="67"/>
    </location>
</feature>
<sequence>MKKLFVIADRYLQESDWRTIALLKCCLLALGLVVGALLPARYKKTAVAVGLPVFLVTYLPLMAKLIHVAAEQEAKVRVDQHFVDDFDDLDDDEVAFI</sequence>
<evidence type="ECO:0000313" key="3">
    <source>
        <dbReference type="Proteomes" id="UP000782880"/>
    </source>
</evidence>
<dbReference type="EMBL" id="DYVE01000056">
    <property type="protein sequence ID" value="HJG27396.1"/>
    <property type="molecule type" value="Genomic_DNA"/>
</dbReference>
<dbReference type="Proteomes" id="UP000782880">
    <property type="component" value="Unassembled WGS sequence"/>
</dbReference>
<keyword evidence="1" id="KW-1133">Transmembrane helix</keyword>
<dbReference type="AlphaFoldDB" id="A0A921IIF8"/>
<keyword evidence="1" id="KW-0812">Transmembrane</keyword>
<feature type="transmembrane region" description="Helical" evidence="1">
    <location>
        <begin position="21"/>
        <end position="40"/>
    </location>
</feature>
<keyword evidence="1" id="KW-0472">Membrane</keyword>
<accession>A0A921IIF8</accession>
<comment type="caution">
    <text evidence="2">The sequence shown here is derived from an EMBL/GenBank/DDBJ whole genome shotgun (WGS) entry which is preliminary data.</text>
</comment>
<gene>
    <name evidence="2" type="ORF">K8V20_01940</name>
</gene>
<name>A0A921IIF8_9FIRM</name>
<evidence type="ECO:0000256" key="1">
    <source>
        <dbReference type="SAM" id="Phobius"/>
    </source>
</evidence>
<reference evidence="2" key="2">
    <citation type="submission" date="2021-09" db="EMBL/GenBank/DDBJ databases">
        <authorList>
            <person name="Gilroy R."/>
        </authorList>
    </citation>
    <scope>NUCLEOTIDE SEQUENCE</scope>
    <source>
        <strain evidence="2">ChiBcec21-2208</strain>
    </source>
</reference>
<reference evidence="2" key="1">
    <citation type="journal article" date="2021" name="PeerJ">
        <title>Extensive microbial diversity within the chicken gut microbiome revealed by metagenomics and culture.</title>
        <authorList>
            <person name="Gilroy R."/>
            <person name="Ravi A."/>
            <person name="Getino M."/>
            <person name="Pursley I."/>
            <person name="Horton D.L."/>
            <person name="Alikhan N.F."/>
            <person name="Baker D."/>
            <person name="Gharbi K."/>
            <person name="Hall N."/>
            <person name="Watson M."/>
            <person name="Adriaenssens E.M."/>
            <person name="Foster-Nyarko E."/>
            <person name="Jarju S."/>
            <person name="Secka A."/>
            <person name="Antonio M."/>
            <person name="Oren A."/>
            <person name="Chaudhuri R.R."/>
            <person name="La Ragione R."/>
            <person name="Hildebrand F."/>
            <person name="Pallen M.J."/>
        </authorList>
    </citation>
    <scope>NUCLEOTIDE SEQUENCE</scope>
    <source>
        <strain evidence="2">ChiBcec21-2208</strain>
    </source>
</reference>
<proteinExistence type="predicted"/>
<organism evidence="2 3">
    <name type="scientific">Subdoligranulum variabile</name>
    <dbReference type="NCBI Taxonomy" id="214851"/>
    <lineage>
        <taxon>Bacteria</taxon>
        <taxon>Bacillati</taxon>
        <taxon>Bacillota</taxon>
        <taxon>Clostridia</taxon>
        <taxon>Eubacteriales</taxon>
        <taxon>Oscillospiraceae</taxon>
        <taxon>Subdoligranulum</taxon>
    </lineage>
</organism>